<evidence type="ECO:0000256" key="5">
    <source>
        <dbReference type="ARBA" id="ARBA00023136"/>
    </source>
</evidence>
<dbReference type="Proteomes" id="UP000279236">
    <property type="component" value="Unassembled WGS sequence"/>
</dbReference>
<evidence type="ECO:0000256" key="4">
    <source>
        <dbReference type="ARBA" id="ARBA00022989"/>
    </source>
</evidence>
<dbReference type="OrthoDB" id="10054429at2759"/>
<evidence type="ECO:0000256" key="3">
    <source>
        <dbReference type="ARBA" id="ARBA00022692"/>
    </source>
</evidence>
<feature type="transmembrane region" description="Helical" evidence="6">
    <location>
        <begin position="408"/>
        <end position="434"/>
    </location>
</feature>
<feature type="transmembrane region" description="Helical" evidence="6">
    <location>
        <begin position="486"/>
        <end position="506"/>
    </location>
</feature>
<gene>
    <name evidence="7" type="ORF">EHS24_001857</name>
</gene>
<dbReference type="EMBL" id="RSCE01000011">
    <property type="protein sequence ID" value="RSH78934.1"/>
    <property type="molecule type" value="Genomic_DNA"/>
</dbReference>
<feature type="transmembrane region" description="Helical" evidence="6">
    <location>
        <begin position="276"/>
        <end position="303"/>
    </location>
</feature>
<reference evidence="7 8" key="1">
    <citation type="submission" date="2018-11" db="EMBL/GenBank/DDBJ databases">
        <title>Genome sequence of Apiotrichum porosum DSM 27194.</title>
        <authorList>
            <person name="Aliyu H."/>
            <person name="Gorte O."/>
            <person name="Ochsenreither K."/>
        </authorList>
    </citation>
    <scope>NUCLEOTIDE SEQUENCE [LARGE SCALE GENOMIC DNA]</scope>
    <source>
        <strain evidence="7 8">DSM 27194</strain>
    </source>
</reference>
<dbReference type="STRING" id="105984.A0A427XJJ8"/>
<sequence>MAEHHPEHHRRPSVVEIAHSIDSDYDDRLALEKQGYKQEFLREFGNLATFSFAFSIMGVSSSVAITFTTPMMLGGPASVVWCWFIGAVFAFFIGTAIAELVSAYPTSGALYTASARLVPPRHRIWVGYLIGWMNVLGNIAGAASTEFGLSEMIWSAYGAAHPEFSVTPGQTVGLFIGLLCLHGLLNSLRTKQLAFFTQFFVFINVGVLFCTFIAVLAKTPRSELHTAKYTFTYLENQTGWSNNGLSFLLGLLSVQWTMTGYDATAHISEEVKKAAIAAPVAIFLAVLSTGILGWILNICMVLASGPLEDLPGASDNAYLSILINRLGLKGALAVWSFTILIAFFTLQTGLQANARAIFAFSRDHGLPDGKFFGKINKYTKTPINAVWCCVIISIALGCLDFASPIASAAVFSLATVALDLSYGLPIFFRLIFAGKEGVDFKPGPFYLGDGLFGKFVNWVAVIYILFECIILSFPENHPVTGQNMNYAGVITIGVMLIGLLWYVVYARRHYFGPNDMVEFPVDHNNSDEAVLHEEKKAGKA</sequence>
<evidence type="ECO:0000256" key="2">
    <source>
        <dbReference type="ARBA" id="ARBA00022448"/>
    </source>
</evidence>
<protein>
    <recommendedName>
        <fullName evidence="9">GABA-specific high-affinity permease</fullName>
    </recommendedName>
</protein>
<organism evidence="7 8">
    <name type="scientific">Apiotrichum porosum</name>
    <dbReference type="NCBI Taxonomy" id="105984"/>
    <lineage>
        <taxon>Eukaryota</taxon>
        <taxon>Fungi</taxon>
        <taxon>Dikarya</taxon>
        <taxon>Basidiomycota</taxon>
        <taxon>Agaricomycotina</taxon>
        <taxon>Tremellomycetes</taxon>
        <taxon>Trichosporonales</taxon>
        <taxon>Trichosporonaceae</taxon>
        <taxon>Apiotrichum</taxon>
    </lineage>
</organism>
<dbReference type="GO" id="GO:0006865">
    <property type="term" value="P:amino acid transport"/>
    <property type="evidence" value="ECO:0007669"/>
    <property type="project" value="InterPro"/>
</dbReference>
<feature type="transmembrane region" description="Helical" evidence="6">
    <location>
        <begin position="125"/>
        <end position="144"/>
    </location>
</feature>
<proteinExistence type="predicted"/>
<feature type="transmembrane region" description="Helical" evidence="6">
    <location>
        <begin position="455"/>
        <end position="474"/>
    </location>
</feature>
<dbReference type="PROSITE" id="PS00218">
    <property type="entry name" value="AMINO_ACID_PERMEASE_1"/>
    <property type="match status" value="1"/>
</dbReference>
<dbReference type="Pfam" id="PF13520">
    <property type="entry name" value="AA_permease_2"/>
    <property type="match status" value="1"/>
</dbReference>
<comment type="subcellular location">
    <subcellularLocation>
        <location evidence="1">Membrane</location>
        <topology evidence="1">Multi-pass membrane protein</topology>
    </subcellularLocation>
</comment>
<name>A0A427XJJ8_9TREE</name>
<keyword evidence="2" id="KW-0813">Transport</keyword>
<evidence type="ECO:0008006" key="9">
    <source>
        <dbReference type="Google" id="ProtNLM"/>
    </source>
</evidence>
<keyword evidence="5 6" id="KW-0472">Membrane</keyword>
<dbReference type="GO" id="GO:0016020">
    <property type="term" value="C:membrane"/>
    <property type="evidence" value="ECO:0007669"/>
    <property type="project" value="UniProtKB-SubCell"/>
</dbReference>
<feature type="transmembrane region" description="Helical" evidence="6">
    <location>
        <begin position="47"/>
        <end position="68"/>
    </location>
</feature>
<evidence type="ECO:0000313" key="7">
    <source>
        <dbReference type="EMBL" id="RSH78934.1"/>
    </source>
</evidence>
<dbReference type="PIRSF" id="PIRSF006060">
    <property type="entry name" value="AA_transporter"/>
    <property type="match status" value="1"/>
</dbReference>
<comment type="caution">
    <text evidence="7">The sequence shown here is derived from an EMBL/GenBank/DDBJ whole genome shotgun (WGS) entry which is preliminary data.</text>
</comment>
<dbReference type="GO" id="GO:0022857">
    <property type="term" value="F:transmembrane transporter activity"/>
    <property type="evidence" value="ECO:0007669"/>
    <property type="project" value="InterPro"/>
</dbReference>
<feature type="transmembrane region" description="Helical" evidence="6">
    <location>
        <begin position="164"/>
        <end position="181"/>
    </location>
</feature>
<keyword evidence="3 6" id="KW-0812">Transmembrane</keyword>
<dbReference type="InterPro" id="IPR004840">
    <property type="entry name" value="Amino_acid_permease_CS"/>
</dbReference>
<keyword evidence="8" id="KW-1185">Reference proteome</keyword>
<accession>A0A427XJJ8</accession>
<dbReference type="RefSeq" id="XP_028474081.1">
    <property type="nucleotide sequence ID" value="XM_028617618.1"/>
</dbReference>
<keyword evidence="4 6" id="KW-1133">Transmembrane helix</keyword>
<feature type="transmembrane region" description="Helical" evidence="6">
    <location>
        <begin position="323"/>
        <end position="346"/>
    </location>
</feature>
<dbReference type="Gene3D" id="1.20.1740.10">
    <property type="entry name" value="Amino acid/polyamine transporter I"/>
    <property type="match status" value="1"/>
</dbReference>
<dbReference type="PANTHER" id="PTHR45649:SF9">
    <property type="entry name" value="AMINO-ACID PERMEASE 2"/>
    <property type="match status" value="1"/>
</dbReference>
<dbReference type="GeneID" id="39586400"/>
<dbReference type="InterPro" id="IPR002293">
    <property type="entry name" value="AA/rel_permease1"/>
</dbReference>
<feature type="transmembrane region" description="Helical" evidence="6">
    <location>
        <begin position="193"/>
        <end position="217"/>
    </location>
</feature>
<dbReference type="PANTHER" id="PTHR45649">
    <property type="entry name" value="AMINO-ACID PERMEASE BAT1"/>
    <property type="match status" value="1"/>
</dbReference>
<evidence type="ECO:0000256" key="1">
    <source>
        <dbReference type="ARBA" id="ARBA00004141"/>
    </source>
</evidence>
<evidence type="ECO:0000256" key="6">
    <source>
        <dbReference type="SAM" id="Phobius"/>
    </source>
</evidence>
<feature type="transmembrane region" description="Helical" evidence="6">
    <location>
        <begin position="80"/>
        <end position="104"/>
    </location>
</feature>
<feature type="transmembrane region" description="Helical" evidence="6">
    <location>
        <begin position="383"/>
        <end position="402"/>
    </location>
</feature>
<dbReference type="AlphaFoldDB" id="A0A427XJJ8"/>
<evidence type="ECO:0000313" key="8">
    <source>
        <dbReference type="Proteomes" id="UP000279236"/>
    </source>
</evidence>